<reference evidence="1 2" key="1">
    <citation type="submission" date="2016-10" db="EMBL/GenBank/DDBJ databases">
        <authorList>
            <person name="de Groot N.N."/>
        </authorList>
    </citation>
    <scope>NUCLEOTIDE SEQUENCE [LARGE SCALE GENOMIC DNA]</scope>
    <source>
        <strain evidence="1 2">DSM 1283</strain>
    </source>
</reference>
<dbReference type="Gene3D" id="3.40.50.1000">
    <property type="entry name" value="HAD superfamily/HAD-like"/>
    <property type="match status" value="1"/>
</dbReference>
<dbReference type="NCBIfam" id="TIGR00099">
    <property type="entry name" value="Cof-subfamily"/>
    <property type="match status" value="1"/>
</dbReference>
<dbReference type="GO" id="GO:0016791">
    <property type="term" value="F:phosphatase activity"/>
    <property type="evidence" value="ECO:0007669"/>
    <property type="project" value="TreeGrafter"/>
</dbReference>
<evidence type="ECO:0000313" key="2">
    <source>
        <dbReference type="Proteomes" id="UP000198806"/>
    </source>
</evidence>
<dbReference type="OrthoDB" id="9781413at2"/>
<dbReference type="GO" id="GO:0000287">
    <property type="term" value="F:magnesium ion binding"/>
    <property type="evidence" value="ECO:0007669"/>
    <property type="project" value="TreeGrafter"/>
</dbReference>
<evidence type="ECO:0008006" key="3">
    <source>
        <dbReference type="Google" id="ProtNLM"/>
    </source>
</evidence>
<dbReference type="NCBIfam" id="TIGR01484">
    <property type="entry name" value="HAD-SF-IIB"/>
    <property type="match status" value="1"/>
</dbReference>
<dbReference type="SFLD" id="SFLDG01140">
    <property type="entry name" value="C2.B:_Phosphomannomutase_and_P"/>
    <property type="match status" value="1"/>
</dbReference>
<dbReference type="RefSeq" id="WP_091684189.1">
    <property type="nucleotide sequence ID" value="NZ_BAABFM010000006.1"/>
</dbReference>
<dbReference type="InterPro" id="IPR036412">
    <property type="entry name" value="HAD-like_sf"/>
</dbReference>
<dbReference type="GO" id="GO:0005829">
    <property type="term" value="C:cytosol"/>
    <property type="evidence" value="ECO:0007669"/>
    <property type="project" value="TreeGrafter"/>
</dbReference>
<dbReference type="AlphaFoldDB" id="A0A1I5CHP1"/>
<gene>
    <name evidence="1" type="ORF">SAMN04489757_10366</name>
</gene>
<dbReference type="STRING" id="1527.SAMN04489757_10366"/>
<dbReference type="PANTHER" id="PTHR10000:SF8">
    <property type="entry name" value="HAD SUPERFAMILY HYDROLASE-LIKE, TYPE 3"/>
    <property type="match status" value="1"/>
</dbReference>
<sequence length="272" mass="30925">MDYSSFALFSDLDGTLFNSQTMVSEENKEAICKFEEGGGLFAVSTGRTQYKVKSILPDIVINAPSILYNGSGIYDFRKDSYIKTFTLDKKNIDKMLSWIIKDMPEVNIQVYTEYENLFISSLDTMNHDFISNHKPCKISNLDIAWEEDWLKVLFQGQKEGLEIILDAFLSSNFSNQVDFVFSSDEFLEILPKGINKGSALNLIKELPQFNNRIICAIGDFNNDIELLSNAHISFAPSNALDEIKKIAKFITRSNNEHAIEDVINNFLPKIKL</sequence>
<proteinExistence type="predicted"/>
<dbReference type="InterPro" id="IPR006379">
    <property type="entry name" value="HAD-SF_hydro_IIB"/>
</dbReference>
<keyword evidence="2" id="KW-1185">Reference proteome</keyword>
<dbReference type="SFLD" id="SFLDS00003">
    <property type="entry name" value="Haloacid_Dehalogenase"/>
    <property type="match status" value="1"/>
</dbReference>
<dbReference type="Pfam" id="PF08282">
    <property type="entry name" value="Hydrolase_3"/>
    <property type="match status" value="1"/>
</dbReference>
<evidence type="ECO:0000313" key="1">
    <source>
        <dbReference type="EMBL" id="SFN86424.1"/>
    </source>
</evidence>
<dbReference type="InterPro" id="IPR000150">
    <property type="entry name" value="Cof"/>
</dbReference>
<dbReference type="Gene3D" id="3.30.1240.10">
    <property type="match status" value="1"/>
</dbReference>
<name>A0A1I5CHP1_9FIRM</name>
<protein>
    <recommendedName>
        <fullName evidence="3">Cof subfamily of IIB subfamily of haloacid dehalogenase superfamily/HAD-superfamily hydrolase, subfamily IIB</fullName>
    </recommendedName>
</protein>
<dbReference type="SUPFAM" id="SSF56784">
    <property type="entry name" value="HAD-like"/>
    <property type="match status" value="1"/>
</dbReference>
<dbReference type="Proteomes" id="UP000198806">
    <property type="component" value="Unassembled WGS sequence"/>
</dbReference>
<accession>A0A1I5CHP1</accession>
<dbReference type="InterPro" id="IPR023214">
    <property type="entry name" value="HAD_sf"/>
</dbReference>
<organism evidence="1 2">
    <name type="scientific">Anaerocolumna aminovalerica</name>
    <dbReference type="NCBI Taxonomy" id="1527"/>
    <lineage>
        <taxon>Bacteria</taxon>
        <taxon>Bacillati</taxon>
        <taxon>Bacillota</taxon>
        <taxon>Clostridia</taxon>
        <taxon>Lachnospirales</taxon>
        <taxon>Lachnospiraceae</taxon>
        <taxon>Anaerocolumna</taxon>
    </lineage>
</organism>
<dbReference type="EMBL" id="FOWD01000003">
    <property type="protein sequence ID" value="SFN86424.1"/>
    <property type="molecule type" value="Genomic_DNA"/>
</dbReference>
<dbReference type="PANTHER" id="PTHR10000">
    <property type="entry name" value="PHOSPHOSERINE PHOSPHATASE"/>
    <property type="match status" value="1"/>
</dbReference>